<organism evidence="1">
    <name type="scientific">bioreactor metagenome</name>
    <dbReference type="NCBI Taxonomy" id="1076179"/>
    <lineage>
        <taxon>unclassified sequences</taxon>
        <taxon>metagenomes</taxon>
        <taxon>ecological metagenomes</taxon>
    </lineage>
</organism>
<reference evidence="1" key="1">
    <citation type="submission" date="2019-08" db="EMBL/GenBank/DDBJ databases">
        <authorList>
            <person name="Kucharzyk K."/>
            <person name="Murdoch R.W."/>
            <person name="Higgins S."/>
            <person name="Loffler F."/>
        </authorList>
    </citation>
    <scope>NUCLEOTIDE SEQUENCE</scope>
</reference>
<evidence type="ECO:0000313" key="1">
    <source>
        <dbReference type="EMBL" id="MPM62253.1"/>
    </source>
</evidence>
<comment type="caution">
    <text evidence="1">The sequence shown here is derived from an EMBL/GenBank/DDBJ whole genome shotgun (WGS) entry which is preliminary data.</text>
</comment>
<proteinExistence type="predicted"/>
<dbReference type="AlphaFoldDB" id="A0A645BGE0"/>
<gene>
    <name evidence="1" type="ORF">SDC9_109119</name>
</gene>
<sequence length="68" mass="7743">MLEPTLPDKIRHMMVDENSRRIISRETTPTVKRGNKGEATFIAICITITAPIKKEMMMTSQIELTPNL</sequence>
<dbReference type="EMBL" id="VSSQ01018770">
    <property type="protein sequence ID" value="MPM62253.1"/>
    <property type="molecule type" value="Genomic_DNA"/>
</dbReference>
<protein>
    <submittedName>
        <fullName evidence="1">Uncharacterized protein</fullName>
    </submittedName>
</protein>
<name>A0A645BGE0_9ZZZZ</name>
<accession>A0A645BGE0</accession>